<sequence>MELWKPRKEASEKGPLSTGRESGFQSGKELSARGFLPHVRAGQALGSRPCALWAPRPVSVLCPTPPRAPARPCLRLSCHFKNSCGRSCGSPPAWPLVTRTALRSIPNPWQERGARRGWPACV</sequence>
<gene>
    <name evidence="2" type="ORF">HJG59_010744</name>
</gene>
<reference evidence="2 3" key="1">
    <citation type="journal article" date="2020" name="Nature">
        <title>Six reference-quality genomes reveal evolution of bat adaptations.</title>
        <authorList>
            <person name="Jebb D."/>
            <person name="Huang Z."/>
            <person name="Pippel M."/>
            <person name="Hughes G.M."/>
            <person name="Lavrichenko K."/>
            <person name="Devanna P."/>
            <person name="Winkler S."/>
            <person name="Jermiin L.S."/>
            <person name="Skirmuntt E.C."/>
            <person name="Katzourakis A."/>
            <person name="Burkitt-Gray L."/>
            <person name="Ray D.A."/>
            <person name="Sullivan K.A.M."/>
            <person name="Roscito J.G."/>
            <person name="Kirilenko B.M."/>
            <person name="Davalos L.M."/>
            <person name="Corthals A.P."/>
            <person name="Power M.L."/>
            <person name="Jones G."/>
            <person name="Ransome R.D."/>
            <person name="Dechmann D.K.N."/>
            <person name="Locatelli A.G."/>
            <person name="Puechmaille S.J."/>
            <person name="Fedrigo O."/>
            <person name="Jarvis E.D."/>
            <person name="Hiller M."/>
            <person name="Vernes S.C."/>
            <person name="Myers E.W."/>
            <person name="Teeling E.C."/>
        </authorList>
    </citation>
    <scope>NUCLEOTIDE SEQUENCE [LARGE SCALE GENOMIC DNA]</scope>
    <source>
        <strain evidence="2">MMolMol1</strain>
        <tissue evidence="2">Muscle</tissue>
    </source>
</reference>
<accession>A0A7J8I0P0</accession>
<name>A0A7J8I0P0_MOLMO</name>
<feature type="region of interest" description="Disordered" evidence="1">
    <location>
        <begin position="1"/>
        <end position="27"/>
    </location>
</feature>
<dbReference type="AlphaFoldDB" id="A0A7J8I0P0"/>
<protein>
    <submittedName>
        <fullName evidence="2">Uncharacterized protein</fullName>
    </submittedName>
</protein>
<dbReference type="EMBL" id="JACASF010000005">
    <property type="protein sequence ID" value="KAF6477831.1"/>
    <property type="molecule type" value="Genomic_DNA"/>
</dbReference>
<comment type="caution">
    <text evidence="2">The sequence shown here is derived from an EMBL/GenBank/DDBJ whole genome shotgun (WGS) entry which is preliminary data.</text>
</comment>
<keyword evidence="3" id="KW-1185">Reference proteome</keyword>
<feature type="compositionally biased region" description="Basic and acidic residues" evidence="1">
    <location>
        <begin position="1"/>
        <end position="12"/>
    </location>
</feature>
<organism evidence="2 3">
    <name type="scientific">Molossus molossus</name>
    <name type="common">Pallas' mastiff bat</name>
    <name type="synonym">Vespertilio molossus</name>
    <dbReference type="NCBI Taxonomy" id="27622"/>
    <lineage>
        <taxon>Eukaryota</taxon>
        <taxon>Metazoa</taxon>
        <taxon>Chordata</taxon>
        <taxon>Craniata</taxon>
        <taxon>Vertebrata</taxon>
        <taxon>Euteleostomi</taxon>
        <taxon>Mammalia</taxon>
        <taxon>Eutheria</taxon>
        <taxon>Laurasiatheria</taxon>
        <taxon>Chiroptera</taxon>
        <taxon>Yangochiroptera</taxon>
        <taxon>Molossidae</taxon>
        <taxon>Molossus</taxon>
    </lineage>
</organism>
<evidence type="ECO:0000313" key="3">
    <source>
        <dbReference type="Proteomes" id="UP000550707"/>
    </source>
</evidence>
<proteinExistence type="predicted"/>
<evidence type="ECO:0000313" key="2">
    <source>
        <dbReference type="EMBL" id="KAF6477831.1"/>
    </source>
</evidence>
<evidence type="ECO:0000256" key="1">
    <source>
        <dbReference type="SAM" id="MobiDB-lite"/>
    </source>
</evidence>
<dbReference type="InParanoid" id="A0A7J8I0P0"/>
<dbReference type="Proteomes" id="UP000550707">
    <property type="component" value="Unassembled WGS sequence"/>
</dbReference>